<organism evidence="1 2">
    <name type="scientific">Cucurbita moschata</name>
    <name type="common">Winter crookneck squash</name>
    <name type="synonym">Cucurbita pepo var. moschata</name>
    <dbReference type="NCBI Taxonomy" id="3662"/>
    <lineage>
        <taxon>Eukaryota</taxon>
        <taxon>Viridiplantae</taxon>
        <taxon>Streptophyta</taxon>
        <taxon>Embryophyta</taxon>
        <taxon>Tracheophyta</taxon>
        <taxon>Spermatophyta</taxon>
        <taxon>Magnoliopsida</taxon>
        <taxon>eudicotyledons</taxon>
        <taxon>Gunneridae</taxon>
        <taxon>Pentapetalae</taxon>
        <taxon>rosids</taxon>
        <taxon>fabids</taxon>
        <taxon>Cucurbitales</taxon>
        <taxon>Cucurbitaceae</taxon>
        <taxon>Cucurbiteae</taxon>
        <taxon>Cucurbita</taxon>
    </lineage>
</organism>
<sequence>MMLRSSHCPSHHHLFALSGTSENPDCGSSTFSYSESSKTEPTAKLCSSSNWNCTSCCSFMPKPIHPLDIPMQTSSGEAFESTNLVQSLILLLSKETPNNGAVQVAALILLMCPSHSNQSFRVSCEYHARCNNSNLPLADIVFFGFFPLRFSSRFLKRVY</sequence>
<dbReference type="AlphaFoldDB" id="A0A6J1H0J1"/>
<name>A0A6J1H0J1_CUCMO</name>
<dbReference type="RefSeq" id="XP_022957548.1">
    <property type="nucleotide sequence ID" value="XM_023101780.1"/>
</dbReference>
<proteinExistence type="predicted"/>
<gene>
    <name evidence="2" type="primary">LOC111458915</name>
</gene>
<reference evidence="2" key="1">
    <citation type="submission" date="2025-08" db="UniProtKB">
        <authorList>
            <consortium name="RefSeq"/>
        </authorList>
    </citation>
    <scope>IDENTIFICATION</scope>
    <source>
        <tissue evidence="2">Young leaves</tissue>
    </source>
</reference>
<evidence type="ECO:0000313" key="2">
    <source>
        <dbReference type="RefSeq" id="XP_022957548.1"/>
    </source>
</evidence>
<dbReference type="Proteomes" id="UP000504609">
    <property type="component" value="Unplaced"/>
</dbReference>
<dbReference type="GeneID" id="111458915"/>
<protein>
    <submittedName>
        <fullName evidence="2">Uncharacterized protein LOC111458915</fullName>
    </submittedName>
</protein>
<accession>A0A6J1H0J1</accession>
<dbReference type="KEGG" id="cmos:111458915"/>
<evidence type="ECO:0000313" key="1">
    <source>
        <dbReference type="Proteomes" id="UP000504609"/>
    </source>
</evidence>
<keyword evidence="1" id="KW-1185">Reference proteome</keyword>